<dbReference type="SUPFAM" id="SSF53383">
    <property type="entry name" value="PLP-dependent transferases"/>
    <property type="match status" value="1"/>
</dbReference>
<keyword evidence="9" id="KW-0411">Iron-sulfur</keyword>
<dbReference type="PROSITE" id="PS00595">
    <property type="entry name" value="AA_TRANSFER_CLASS_5"/>
    <property type="match status" value="1"/>
</dbReference>
<evidence type="ECO:0000256" key="11">
    <source>
        <dbReference type="RuleBase" id="RU004504"/>
    </source>
</evidence>
<evidence type="ECO:0000313" key="15">
    <source>
        <dbReference type="Proteomes" id="UP000004095"/>
    </source>
</evidence>
<comment type="caution">
    <text evidence="14">The sequence shown here is derived from an EMBL/GenBank/DDBJ whole genome shotgun (WGS) entry which is preliminary data.</text>
</comment>
<keyword evidence="5" id="KW-0001">2Fe-2S</keyword>
<dbReference type="InterPro" id="IPR000192">
    <property type="entry name" value="Aminotrans_V_dom"/>
</dbReference>
<organism evidence="14 15">
    <name type="scientific">Microscilla marina ATCC 23134</name>
    <dbReference type="NCBI Taxonomy" id="313606"/>
    <lineage>
        <taxon>Bacteria</taxon>
        <taxon>Pseudomonadati</taxon>
        <taxon>Bacteroidota</taxon>
        <taxon>Cytophagia</taxon>
        <taxon>Cytophagales</taxon>
        <taxon>Microscillaceae</taxon>
        <taxon>Microscilla</taxon>
    </lineage>
</organism>
<dbReference type="Pfam" id="PF00266">
    <property type="entry name" value="Aminotran_5"/>
    <property type="match status" value="1"/>
</dbReference>
<proteinExistence type="inferred from homology"/>
<dbReference type="FunFam" id="3.40.640.10:FF:000003">
    <property type="entry name" value="Cysteine desulfurase IscS"/>
    <property type="match status" value="1"/>
</dbReference>
<evidence type="ECO:0000256" key="3">
    <source>
        <dbReference type="ARBA" id="ARBA00012239"/>
    </source>
</evidence>
<dbReference type="Gene3D" id="3.90.1150.10">
    <property type="entry name" value="Aspartate Aminotransferase, domain 1"/>
    <property type="match status" value="1"/>
</dbReference>
<evidence type="ECO:0000256" key="10">
    <source>
        <dbReference type="ARBA" id="ARBA00050776"/>
    </source>
</evidence>
<keyword evidence="8" id="KW-0408">Iron</keyword>
<accession>A1ZY52</accession>
<comment type="catalytic activity">
    <reaction evidence="10">
        <text>(sulfur carrier)-H + L-cysteine = (sulfur carrier)-SH + L-alanine</text>
        <dbReference type="Rhea" id="RHEA:43892"/>
        <dbReference type="Rhea" id="RHEA-COMP:14737"/>
        <dbReference type="Rhea" id="RHEA-COMP:14739"/>
        <dbReference type="ChEBI" id="CHEBI:29917"/>
        <dbReference type="ChEBI" id="CHEBI:35235"/>
        <dbReference type="ChEBI" id="CHEBI:57972"/>
        <dbReference type="ChEBI" id="CHEBI:64428"/>
        <dbReference type="EC" id="2.8.1.7"/>
    </reaction>
</comment>
<keyword evidence="12" id="KW-0175">Coiled coil</keyword>
<dbReference type="InterPro" id="IPR016454">
    <property type="entry name" value="Cysteine_dSase"/>
</dbReference>
<gene>
    <name evidence="14" type="ORF">M23134_03014</name>
</gene>
<feature type="domain" description="Aminotransferase class V" evidence="13">
    <location>
        <begin position="7"/>
        <end position="368"/>
    </location>
</feature>
<keyword evidence="15" id="KW-1185">Reference proteome</keyword>
<evidence type="ECO:0000256" key="4">
    <source>
        <dbReference type="ARBA" id="ARBA00022679"/>
    </source>
</evidence>
<comment type="cofactor">
    <cofactor evidence="1 11">
        <name>pyridoxal 5'-phosphate</name>
        <dbReference type="ChEBI" id="CHEBI:597326"/>
    </cofactor>
</comment>
<dbReference type="RefSeq" id="WP_002704309.1">
    <property type="nucleotide sequence ID" value="NZ_AAWS01000063.1"/>
</dbReference>
<keyword evidence="6" id="KW-0479">Metal-binding</keyword>
<dbReference type="Gene3D" id="3.40.640.10">
    <property type="entry name" value="Type I PLP-dependent aspartate aminotransferase-like (Major domain)"/>
    <property type="match status" value="1"/>
</dbReference>
<name>A1ZY52_MICM2</name>
<evidence type="ECO:0000256" key="8">
    <source>
        <dbReference type="ARBA" id="ARBA00023004"/>
    </source>
</evidence>
<dbReference type="InterPro" id="IPR015422">
    <property type="entry name" value="PyrdxlP-dep_Trfase_small"/>
</dbReference>
<dbReference type="OrthoDB" id="9804366at2"/>
<dbReference type="EC" id="2.8.1.7" evidence="3"/>
<dbReference type="GO" id="GO:0046872">
    <property type="term" value="F:metal ion binding"/>
    <property type="evidence" value="ECO:0007669"/>
    <property type="project" value="UniProtKB-KW"/>
</dbReference>
<protein>
    <recommendedName>
        <fullName evidence="3">cysteine desulfurase</fullName>
        <ecNumber evidence="3">2.8.1.7</ecNumber>
    </recommendedName>
</protein>
<keyword evidence="4" id="KW-0808">Transferase</keyword>
<evidence type="ECO:0000256" key="9">
    <source>
        <dbReference type="ARBA" id="ARBA00023014"/>
    </source>
</evidence>
<reference evidence="14 15" key="1">
    <citation type="submission" date="2007-01" db="EMBL/GenBank/DDBJ databases">
        <authorList>
            <person name="Haygood M."/>
            <person name="Podell S."/>
            <person name="Anderson C."/>
            <person name="Hopkinson B."/>
            <person name="Roe K."/>
            <person name="Barbeau K."/>
            <person name="Gaasterland T."/>
            <person name="Ferriera S."/>
            <person name="Johnson J."/>
            <person name="Kravitz S."/>
            <person name="Beeson K."/>
            <person name="Sutton G."/>
            <person name="Rogers Y.-H."/>
            <person name="Friedman R."/>
            <person name="Frazier M."/>
            <person name="Venter J.C."/>
        </authorList>
    </citation>
    <scope>NUCLEOTIDE SEQUENCE [LARGE SCALE GENOMIC DNA]</scope>
    <source>
        <strain evidence="14 15">ATCC 23134</strain>
    </source>
</reference>
<dbReference type="PANTHER" id="PTHR11601:SF34">
    <property type="entry name" value="CYSTEINE DESULFURASE"/>
    <property type="match status" value="1"/>
</dbReference>
<evidence type="ECO:0000259" key="13">
    <source>
        <dbReference type="Pfam" id="PF00266"/>
    </source>
</evidence>
<dbReference type="GO" id="GO:0031071">
    <property type="term" value="F:cysteine desulfurase activity"/>
    <property type="evidence" value="ECO:0007669"/>
    <property type="project" value="UniProtKB-EC"/>
</dbReference>
<comment type="similarity">
    <text evidence="2">Belongs to the class-V pyridoxal-phosphate-dependent aminotransferase family. NifS/IscS subfamily.</text>
</comment>
<evidence type="ECO:0000256" key="5">
    <source>
        <dbReference type="ARBA" id="ARBA00022714"/>
    </source>
</evidence>
<dbReference type="AlphaFoldDB" id="A1ZY52"/>
<dbReference type="PIRSF" id="PIRSF005572">
    <property type="entry name" value="NifS"/>
    <property type="match status" value="1"/>
</dbReference>
<keyword evidence="7" id="KW-0663">Pyridoxal phosphate</keyword>
<dbReference type="GO" id="GO:0051537">
    <property type="term" value="F:2 iron, 2 sulfur cluster binding"/>
    <property type="evidence" value="ECO:0007669"/>
    <property type="project" value="UniProtKB-KW"/>
</dbReference>
<dbReference type="InterPro" id="IPR015421">
    <property type="entry name" value="PyrdxlP-dep_Trfase_major"/>
</dbReference>
<dbReference type="eggNOG" id="COG1104">
    <property type="taxonomic scope" value="Bacteria"/>
</dbReference>
<dbReference type="Proteomes" id="UP000004095">
    <property type="component" value="Unassembled WGS sequence"/>
</dbReference>
<evidence type="ECO:0000256" key="12">
    <source>
        <dbReference type="SAM" id="Coils"/>
    </source>
</evidence>
<sequence>MKNQDFIYLDNNATTPVDPRVLEAMMPYLTRNFANAASRHQPGLDANQAVNQAREQIAKLIGSKPSEIIFTSGATEGINLAVKGMVETQKSKGKHIITLATEHKAMLDTYEFLASKGFEVEYLPVQSDGRLDLTLLKKAVREDTVLVSVMLANNETGVIQPLKEISAIVHEAGAFFMTDATQAFGKLPVNVNDLGIDLMTFSGHKIYAPKGIGGIYFRSRRPFRVKLEAIIHGGGHEKGMRSGTLNVPGIIALGKAAEVALQDMEKDAKQVQELRDYLEQNLLQIEDTTINGNTTHRLYNTSNIFFQGVDSDALIANLDSLAFSSGSACTSASVEPSHVLIALGLSAQDAYCCMRFSLGRFTTKEEINKAIELLKEAIENLRALRLL</sequence>
<dbReference type="PANTHER" id="PTHR11601">
    <property type="entry name" value="CYSTEINE DESULFURYLASE FAMILY MEMBER"/>
    <property type="match status" value="1"/>
</dbReference>
<dbReference type="InterPro" id="IPR015424">
    <property type="entry name" value="PyrdxlP-dep_Trfase"/>
</dbReference>
<evidence type="ECO:0000313" key="14">
    <source>
        <dbReference type="EMBL" id="EAY24704.1"/>
    </source>
</evidence>
<feature type="coiled-coil region" evidence="12">
    <location>
        <begin position="254"/>
        <end position="288"/>
    </location>
</feature>
<evidence type="ECO:0000256" key="7">
    <source>
        <dbReference type="ARBA" id="ARBA00022898"/>
    </source>
</evidence>
<evidence type="ECO:0000256" key="6">
    <source>
        <dbReference type="ARBA" id="ARBA00022723"/>
    </source>
</evidence>
<evidence type="ECO:0000256" key="2">
    <source>
        <dbReference type="ARBA" id="ARBA00006490"/>
    </source>
</evidence>
<evidence type="ECO:0000256" key="1">
    <source>
        <dbReference type="ARBA" id="ARBA00001933"/>
    </source>
</evidence>
<dbReference type="EMBL" id="AAWS01000063">
    <property type="protein sequence ID" value="EAY24704.1"/>
    <property type="molecule type" value="Genomic_DNA"/>
</dbReference>
<dbReference type="InterPro" id="IPR020578">
    <property type="entry name" value="Aminotrans_V_PyrdxlP_BS"/>
</dbReference>